<protein>
    <submittedName>
        <fullName evidence="2">Uncharacterized protein</fullName>
    </submittedName>
</protein>
<dbReference type="Proteomes" id="UP000007266">
    <property type="component" value="Linkage group 1"/>
</dbReference>
<evidence type="ECO:0000313" key="2">
    <source>
        <dbReference type="EMBL" id="KYB29714.1"/>
    </source>
</evidence>
<gene>
    <name evidence="2" type="primary">AUGUSTUS-3.0.2_34523</name>
    <name evidence="2" type="ORF">TcasGA2_TC034523</name>
</gene>
<evidence type="ECO:0000313" key="3">
    <source>
        <dbReference type="Proteomes" id="UP000007266"/>
    </source>
</evidence>
<organism evidence="2 3">
    <name type="scientific">Tribolium castaneum</name>
    <name type="common">Red flour beetle</name>
    <dbReference type="NCBI Taxonomy" id="7070"/>
    <lineage>
        <taxon>Eukaryota</taxon>
        <taxon>Metazoa</taxon>
        <taxon>Ecdysozoa</taxon>
        <taxon>Arthropoda</taxon>
        <taxon>Hexapoda</taxon>
        <taxon>Insecta</taxon>
        <taxon>Pterygota</taxon>
        <taxon>Neoptera</taxon>
        <taxon>Endopterygota</taxon>
        <taxon>Coleoptera</taxon>
        <taxon>Polyphaga</taxon>
        <taxon>Cucujiformia</taxon>
        <taxon>Tenebrionidae</taxon>
        <taxon>Tenebrionidae incertae sedis</taxon>
        <taxon>Tribolium</taxon>
    </lineage>
</organism>
<evidence type="ECO:0000256" key="1">
    <source>
        <dbReference type="SAM" id="MobiDB-lite"/>
    </source>
</evidence>
<dbReference type="InParanoid" id="A0A139WP43"/>
<reference evidence="2 3" key="1">
    <citation type="journal article" date="2008" name="Nature">
        <title>The genome of the model beetle and pest Tribolium castaneum.</title>
        <authorList>
            <consortium name="Tribolium Genome Sequencing Consortium"/>
            <person name="Richards S."/>
            <person name="Gibbs R.A."/>
            <person name="Weinstock G.M."/>
            <person name="Brown S.J."/>
            <person name="Denell R."/>
            <person name="Beeman R.W."/>
            <person name="Gibbs R."/>
            <person name="Beeman R.W."/>
            <person name="Brown S.J."/>
            <person name="Bucher G."/>
            <person name="Friedrich M."/>
            <person name="Grimmelikhuijzen C.J."/>
            <person name="Klingler M."/>
            <person name="Lorenzen M."/>
            <person name="Richards S."/>
            <person name="Roth S."/>
            <person name="Schroder R."/>
            <person name="Tautz D."/>
            <person name="Zdobnov E.M."/>
            <person name="Muzny D."/>
            <person name="Gibbs R.A."/>
            <person name="Weinstock G.M."/>
            <person name="Attaway T."/>
            <person name="Bell S."/>
            <person name="Buhay C.J."/>
            <person name="Chandrabose M.N."/>
            <person name="Chavez D."/>
            <person name="Clerk-Blankenburg K.P."/>
            <person name="Cree A."/>
            <person name="Dao M."/>
            <person name="Davis C."/>
            <person name="Chacko J."/>
            <person name="Dinh H."/>
            <person name="Dugan-Rocha S."/>
            <person name="Fowler G."/>
            <person name="Garner T.T."/>
            <person name="Garnes J."/>
            <person name="Gnirke A."/>
            <person name="Hawes A."/>
            <person name="Hernandez J."/>
            <person name="Hines S."/>
            <person name="Holder M."/>
            <person name="Hume J."/>
            <person name="Jhangiani S.N."/>
            <person name="Joshi V."/>
            <person name="Khan Z.M."/>
            <person name="Jackson L."/>
            <person name="Kovar C."/>
            <person name="Kowis A."/>
            <person name="Lee S."/>
            <person name="Lewis L.R."/>
            <person name="Margolis J."/>
            <person name="Morgan M."/>
            <person name="Nazareth L.V."/>
            <person name="Nguyen N."/>
            <person name="Okwuonu G."/>
            <person name="Parker D."/>
            <person name="Richards S."/>
            <person name="Ruiz S.J."/>
            <person name="Santibanez J."/>
            <person name="Savard J."/>
            <person name="Scherer S.E."/>
            <person name="Schneider B."/>
            <person name="Sodergren E."/>
            <person name="Tautz D."/>
            <person name="Vattahil S."/>
            <person name="Villasana D."/>
            <person name="White C.S."/>
            <person name="Wright R."/>
            <person name="Park Y."/>
            <person name="Beeman R.W."/>
            <person name="Lord J."/>
            <person name="Oppert B."/>
            <person name="Lorenzen M."/>
            <person name="Brown S."/>
            <person name="Wang L."/>
            <person name="Savard J."/>
            <person name="Tautz D."/>
            <person name="Richards S."/>
            <person name="Weinstock G."/>
            <person name="Gibbs R.A."/>
            <person name="Liu Y."/>
            <person name="Worley K."/>
            <person name="Weinstock G."/>
            <person name="Elsik C.G."/>
            <person name="Reese J.T."/>
            <person name="Elhaik E."/>
            <person name="Landan G."/>
            <person name="Graur D."/>
            <person name="Arensburger P."/>
            <person name="Atkinson P."/>
            <person name="Beeman R.W."/>
            <person name="Beidler J."/>
            <person name="Brown S.J."/>
            <person name="Demuth J.P."/>
            <person name="Drury D.W."/>
            <person name="Du Y.Z."/>
            <person name="Fujiwara H."/>
            <person name="Lorenzen M."/>
            <person name="Maselli V."/>
            <person name="Osanai M."/>
            <person name="Park Y."/>
            <person name="Robertson H.M."/>
            <person name="Tu Z."/>
            <person name="Wang J.J."/>
            <person name="Wang S."/>
            <person name="Richards S."/>
            <person name="Song H."/>
            <person name="Zhang L."/>
            <person name="Sodergren E."/>
            <person name="Werner D."/>
            <person name="Stanke M."/>
            <person name="Morgenstern B."/>
            <person name="Solovyev V."/>
            <person name="Kosarev P."/>
            <person name="Brown G."/>
            <person name="Chen H.C."/>
            <person name="Ermolaeva O."/>
            <person name="Hlavina W."/>
            <person name="Kapustin Y."/>
            <person name="Kiryutin B."/>
            <person name="Kitts P."/>
            <person name="Maglott D."/>
            <person name="Pruitt K."/>
            <person name="Sapojnikov V."/>
            <person name="Souvorov A."/>
            <person name="Mackey A.J."/>
            <person name="Waterhouse R.M."/>
            <person name="Wyder S."/>
            <person name="Zdobnov E.M."/>
            <person name="Zdobnov E.M."/>
            <person name="Wyder S."/>
            <person name="Kriventseva E.V."/>
            <person name="Kadowaki T."/>
            <person name="Bork P."/>
            <person name="Aranda M."/>
            <person name="Bao R."/>
            <person name="Beermann A."/>
            <person name="Berns N."/>
            <person name="Bolognesi R."/>
            <person name="Bonneton F."/>
            <person name="Bopp D."/>
            <person name="Brown S.J."/>
            <person name="Bucher G."/>
            <person name="Butts T."/>
            <person name="Chaumot A."/>
            <person name="Denell R.E."/>
            <person name="Ferrier D.E."/>
            <person name="Friedrich M."/>
            <person name="Gordon C.M."/>
            <person name="Jindra M."/>
            <person name="Klingler M."/>
            <person name="Lan Q."/>
            <person name="Lattorff H.M."/>
            <person name="Laudet V."/>
            <person name="von Levetsow C."/>
            <person name="Liu Z."/>
            <person name="Lutz R."/>
            <person name="Lynch J.A."/>
            <person name="da Fonseca R.N."/>
            <person name="Posnien N."/>
            <person name="Reuter R."/>
            <person name="Roth S."/>
            <person name="Savard J."/>
            <person name="Schinko J.B."/>
            <person name="Schmitt C."/>
            <person name="Schoppmeier M."/>
            <person name="Schroder R."/>
            <person name="Shippy T.D."/>
            <person name="Simonnet F."/>
            <person name="Marques-Souza H."/>
            <person name="Tautz D."/>
            <person name="Tomoyasu Y."/>
            <person name="Trauner J."/>
            <person name="Van der Zee M."/>
            <person name="Vervoort M."/>
            <person name="Wittkopp N."/>
            <person name="Wimmer E.A."/>
            <person name="Yang X."/>
            <person name="Jones A.K."/>
            <person name="Sattelle D.B."/>
            <person name="Ebert P.R."/>
            <person name="Nelson D."/>
            <person name="Scott J.G."/>
            <person name="Beeman R.W."/>
            <person name="Muthukrishnan S."/>
            <person name="Kramer K.J."/>
            <person name="Arakane Y."/>
            <person name="Beeman R.W."/>
            <person name="Zhu Q."/>
            <person name="Hogenkamp D."/>
            <person name="Dixit R."/>
            <person name="Oppert B."/>
            <person name="Jiang H."/>
            <person name="Zou Z."/>
            <person name="Marshall J."/>
            <person name="Elpidina E."/>
            <person name="Vinokurov K."/>
            <person name="Oppert C."/>
            <person name="Zou Z."/>
            <person name="Evans J."/>
            <person name="Lu Z."/>
            <person name="Zhao P."/>
            <person name="Sumathipala N."/>
            <person name="Altincicek B."/>
            <person name="Vilcinskas A."/>
            <person name="Williams M."/>
            <person name="Hultmark D."/>
            <person name="Hetru C."/>
            <person name="Jiang H."/>
            <person name="Grimmelikhuijzen C.J."/>
            <person name="Hauser F."/>
            <person name="Cazzamali G."/>
            <person name="Williamson M."/>
            <person name="Park Y."/>
            <person name="Li B."/>
            <person name="Tanaka Y."/>
            <person name="Predel R."/>
            <person name="Neupert S."/>
            <person name="Schachtner J."/>
            <person name="Verleyen P."/>
            <person name="Raible F."/>
            <person name="Bork P."/>
            <person name="Friedrich M."/>
            <person name="Walden K.K."/>
            <person name="Robertson H.M."/>
            <person name="Angeli S."/>
            <person name="Foret S."/>
            <person name="Bucher G."/>
            <person name="Schuetz S."/>
            <person name="Maleszka R."/>
            <person name="Wimmer E.A."/>
            <person name="Beeman R.W."/>
            <person name="Lorenzen M."/>
            <person name="Tomoyasu Y."/>
            <person name="Miller S.C."/>
            <person name="Grossmann D."/>
            <person name="Bucher G."/>
        </authorList>
    </citation>
    <scope>NUCLEOTIDE SEQUENCE [LARGE SCALE GENOMIC DNA]</scope>
    <source>
        <strain evidence="2 3">Georgia GA2</strain>
    </source>
</reference>
<proteinExistence type="predicted"/>
<sequence length="57" mass="6506">MECISSQQYLSYSPAWRRAGLGEPASRASVSALASRRPFRRVARPQHNSYTHRESNQ</sequence>
<name>A0A139WP43_TRICA</name>
<dbReference type="AlphaFoldDB" id="A0A139WP43"/>
<accession>A0A139WP43</accession>
<feature type="region of interest" description="Disordered" evidence="1">
    <location>
        <begin position="30"/>
        <end position="57"/>
    </location>
</feature>
<keyword evidence="3" id="KW-1185">Reference proteome</keyword>
<dbReference type="EMBL" id="KQ971307">
    <property type="protein sequence ID" value="KYB29714.1"/>
    <property type="molecule type" value="Genomic_DNA"/>
</dbReference>
<reference evidence="2 3" key="2">
    <citation type="journal article" date="2010" name="Nucleic Acids Res.">
        <title>BeetleBase in 2010: revisions to provide comprehensive genomic information for Tribolium castaneum.</title>
        <authorList>
            <person name="Kim H.S."/>
            <person name="Murphy T."/>
            <person name="Xia J."/>
            <person name="Caragea D."/>
            <person name="Park Y."/>
            <person name="Beeman R.W."/>
            <person name="Lorenzen M.D."/>
            <person name="Butcher S."/>
            <person name="Manak J.R."/>
            <person name="Brown S.J."/>
        </authorList>
    </citation>
    <scope>GENOME REANNOTATION</scope>
    <source>
        <strain evidence="2 3">Georgia GA2</strain>
    </source>
</reference>